<evidence type="ECO:0000256" key="4">
    <source>
        <dbReference type="PROSITE-ProRule" id="PRU00335"/>
    </source>
</evidence>
<sequence length="212" mass="23627">MQKSNRQLQKEQTKEALLKAAYQLFAKQGIMNTRMSDIAQAAGVSHGTVFAHFQTQEMLITEVIETYGEKIARRTHEAAGTCEHMEELLAAHLAGIGEFEPFYARLVIENRLLPPEARDVWVAIQSAVSFHFSQVAQREIGSGQSIDLPLYFLFNTWVGLVHYYLANGDLFAPEGNVVGRYGDTLVDHYMRMIRRDGGKGGRGNDGQNAPGP</sequence>
<evidence type="ECO:0000256" key="2">
    <source>
        <dbReference type="ARBA" id="ARBA00023125"/>
    </source>
</evidence>
<feature type="domain" description="HTH tetR-type" evidence="5">
    <location>
        <begin position="11"/>
        <end position="71"/>
    </location>
</feature>
<proteinExistence type="predicted"/>
<dbReference type="OrthoDB" id="9780824at2"/>
<name>A0A0W1JEQ0_DESHA</name>
<dbReference type="PANTHER" id="PTHR30055">
    <property type="entry name" value="HTH-TYPE TRANSCRIPTIONAL REGULATOR RUTR"/>
    <property type="match status" value="1"/>
</dbReference>
<dbReference type="Pfam" id="PF00440">
    <property type="entry name" value="TetR_N"/>
    <property type="match status" value="1"/>
</dbReference>
<organism evidence="6 7">
    <name type="scientific">Desulfitobacterium hafniense</name>
    <name type="common">Desulfitobacterium frappieri</name>
    <dbReference type="NCBI Taxonomy" id="49338"/>
    <lineage>
        <taxon>Bacteria</taxon>
        <taxon>Bacillati</taxon>
        <taxon>Bacillota</taxon>
        <taxon>Clostridia</taxon>
        <taxon>Eubacteriales</taxon>
        <taxon>Desulfitobacteriaceae</taxon>
        <taxon>Desulfitobacterium</taxon>
    </lineage>
</organism>
<dbReference type="PANTHER" id="PTHR30055:SF234">
    <property type="entry name" value="HTH-TYPE TRANSCRIPTIONAL REGULATOR BETI"/>
    <property type="match status" value="1"/>
</dbReference>
<dbReference type="PROSITE" id="PS50977">
    <property type="entry name" value="HTH_TETR_2"/>
    <property type="match status" value="1"/>
</dbReference>
<protein>
    <submittedName>
        <fullName evidence="6">TetR family transcriptional regulator</fullName>
    </submittedName>
</protein>
<evidence type="ECO:0000313" key="7">
    <source>
        <dbReference type="Proteomes" id="UP000054623"/>
    </source>
</evidence>
<evidence type="ECO:0000259" key="5">
    <source>
        <dbReference type="PROSITE" id="PS50977"/>
    </source>
</evidence>
<dbReference type="AlphaFoldDB" id="A0A0W1JEQ0"/>
<dbReference type="InterPro" id="IPR001647">
    <property type="entry name" value="HTH_TetR"/>
</dbReference>
<comment type="caution">
    <text evidence="6">The sequence shown here is derived from an EMBL/GenBank/DDBJ whole genome shotgun (WGS) entry which is preliminary data.</text>
</comment>
<dbReference type="PRINTS" id="PR00455">
    <property type="entry name" value="HTHTETR"/>
</dbReference>
<evidence type="ECO:0000256" key="1">
    <source>
        <dbReference type="ARBA" id="ARBA00023015"/>
    </source>
</evidence>
<keyword evidence="1" id="KW-0805">Transcription regulation</keyword>
<reference evidence="6 7" key="1">
    <citation type="submission" date="2015-12" db="EMBL/GenBank/DDBJ databases">
        <title>Draft Genome Sequence of Desulfitobacterium hafniense Strain DH, a Sulfate-reducing Bacterium Isolated from Paddy Soils.</title>
        <authorList>
            <person name="Bao P."/>
            <person name="Zhang X."/>
            <person name="Li G."/>
        </authorList>
    </citation>
    <scope>NUCLEOTIDE SEQUENCE [LARGE SCALE GENOMIC DNA]</scope>
    <source>
        <strain evidence="6 7">DH</strain>
    </source>
</reference>
<dbReference type="SUPFAM" id="SSF46689">
    <property type="entry name" value="Homeodomain-like"/>
    <property type="match status" value="1"/>
</dbReference>
<keyword evidence="3" id="KW-0804">Transcription</keyword>
<dbReference type="Proteomes" id="UP000054623">
    <property type="component" value="Unassembled WGS sequence"/>
</dbReference>
<dbReference type="InterPro" id="IPR050109">
    <property type="entry name" value="HTH-type_TetR-like_transc_reg"/>
</dbReference>
<dbReference type="RefSeq" id="WP_058491700.1">
    <property type="nucleotide sequence ID" value="NZ_LOCK01000050.1"/>
</dbReference>
<dbReference type="Gene3D" id="1.10.357.10">
    <property type="entry name" value="Tetracycline Repressor, domain 2"/>
    <property type="match status" value="1"/>
</dbReference>
<evidence type="ECO:0000256" key="3">
    <source>
        <dbReference type="ARBA" id="ARBA00023163"/>
    </source>
</evidence>
<dbReference type="EMBL" id="LOCK01000050">
    <property type="protein sequence ID" value="KTE90011.1"/>
    <property type="molecule type" value="Genomic_DNA"/>
</dbReference>
<accession>A0A0W1JEQ0</accession>
<dbReference type="InterPro" id="IPR009057">
    <property type="entry name" value="Homeodomain-like_sf"/>
</dbReference>
<gene>
    <name evidence="6" type="ORF">AT727_08775</name>
</gene>
<dbReference type="GO" id="GO:0000976">
    <property type="term" value="F:transcription cis-regulatory region binding"/>
    <property type="evidence" value="ECO:0007669"/>
    <property type="project" value="TreeGrafter"/>
</dbReference>
<dbReference type="GO" id="GO:0003700">
    <property type="term" value="F:DNA-binding transcription factor activity"/>
    <property type="evidence" value="ECO:0007669"/>
    <property type="project" value="TreeGrafter"/>
</dbReference>
<feature type="DNA-binding region" description="H-T-H motif" evidence="4">
    <location>
        <begin position="34"/>
        <end position="53"/>
    </location>
</feature>
<keyword evidence="2 4" id="KW-0238">DNA-binding</keyword>
<evidence type="ECO:0000313" key="6">
    <source>
        <dbReference type="EMBL" id="KTE90011.1"/>
    </source>
</evidence>